<feature type="signal peptide" evidence="1">
    <location>
        <begin position="1"/>
        <end position="23"/>
    </location>
</feature>
<accession>A0A0G4J715</accession>
<organism evidence="2 3">
    <name type="scientific">Plasmodiophora brassicae</name>
    <name type="common">Clubroot disease agent</name>
    <dbReference type="NCBI Taxonomy" id="37360"/>
    <lineage>
        <taxon>Eukaryota</taxon>
        <taxon>Sar</taxon>
        <taxon>Rhizaria</taxon>
        <taxon>Endomyxa</taxon>
        <taxon>Phytomyxea</taxon>
        <taxon>Plasmodiophorida</taxon>
        <taxon>Plasmodiophoridae</taxon>
        <taxon>Plasmodiophora</taxon>
    </lineage>
</organism>
<evidence type="ECO:0000313" key="3">
    <source>
        <dbReference type="Proteomes" id="UP000039324"/>
    </source>
</evidence>
<dbReference type="AlphaFoldDB" id="A0A0G4J715"/>
<sequence>MEPSASAQMFGIVVIAALSCGYALDLDTDAWMNVFAYLKPADVSRAAPVSRPSADAAASVFAYGRACSELILFRAPLPNATYLISYVQSLANCNSSRAWMYRRQIASGIVSSRRQLLVLERIIVGGPSFDVIMDALMILIDVLGVSGHHAIAIALRNARDRHVRGDANWEQYYISILDGLLQRGVSFQPVPPDIRTMLWQ</sequence>
<gene>
    <name evidence="2" type="ORF">PBRA_009304</name>
</gene>
<dbReference type="Proteomes" id="UP000039324">
    <property type="component" value="Unassembled WGS sequence"/>
</dbReference>
<feature type="chain" id="PRO_5005193743" evidence="1">
    <location>
        <begin position="24"/>
        <end position="200"/>
    </location>
</feature>
<evidence type="ECO:0000313" key="2">
    <source>
        <dbReference type="EMBL" id="CEP03086.1"/>
    </source>
</evidence>
<reference evidence="2 3" key="1">
    <citation type="submission" date="2015-02" db="EMBL/GenBank/DDBJ databases">
        <authorList>
            <person name="Chooi Y.-H."/>
        </authorList>
    </citation>
    <scope>NUCLEOTIDE SEQUENCE [LARGE SCALE GENOMIC DNA]</scope>
    <source>
        <strain evidence="2">E3</strain>
    </source>
</reference>
<protein>
    <submittedName>
        <fullName evidence="2">Uncharacterized protein</fullName>
    </submittedName>
</protein>
<proteinExistence type="predicted"/>
<evidence type="ECO:0000256" key="1">
    <source>
        <dbReference type="SAM" id="SignalP"/>
    </source>
</evidence>
<name>A0A0G4J715_PLABS</name>
<keyword evidence="1" id="KW-0732">Signal</keyword>
<keyword evidence="3" id="KW-1185">Reference proteome</keyword>
<dbReference type="EMBL" id="CDSF01000139">
    <property type="protein sequence ID" value="CEP03086.1"/>
    <property type="molecule type" value="Genomic_DNA"/>
</dbReference>